<keyword evidence="5 8" id="KW-0694">RNA-binding</keyword>
<dbReference type="Proteomes" id="UP000237347">
    <property type="component" value="Unassembled WGS sequence"/>
</dbReference>
<dbReference type="Pfam" id="PF05183">
    <property type="entry name" value="RdRP"/>
    <property type="match status" value="1"/>
</dbReference>
<keyword evidence="12" id="KW-1185">Reference proteome</keyword>
<evidence type="ECO:0000256" key="8">
    <source>
        <dbReference type="RuleBase" id="RU363098"/>
    </source>
</evidence>
<reference evidence="11 12" key="1">
    <citation type="journal article" date="2018" name="Sci. Data">
        <title>The draft genome sequence of cork oak.</title>
        <authorList>
            <person name="Ramos A.M."/>
            <person name="Usie A."/>
            <person name="Barbosa P."/>
            <person name="Barros P.M."/>
            <person name="Capote T."/>
            <person name="Chaves I."/>
            <person name="Simoes F."/>
            <person name="Abreu I."/>
            <person name="Carrasquinho I."/>
            <person name="Faro C."/>
            <person name="Guimaraes J.B."/>
            <person name="Mendonca D."/>
            <person name="Nobrega F."/>
            <person name="Rodrigues L."/>
            <person name="Saibo N.J.M."/>
            <person name="Varela M.C."/>
            <person name="Egas C."/>
            <person name="Matos J."/>
            <person name="Miguel C.M."/>
            <person name="Oliveira M.M."/>
            <person name="Ricardo C.P."/>
            <person name="Goncalves S."/>
        </authorList>
    </citation>
    <scope>NUCLEOTIDE SEQUENCE [LARGE SCALE GENOMIC DNA]</scope>
    <source>
        <strain evidence="12">cv. HL8</strain>
    </source>
</reference>
<evidence type="ECO:0000259" key="9">
    <source>
        <dbReference type="Pfam" id="PF05183"/>
    </source>
</evidence>
<evidence type="ECO:0000313" key="11">
    <source>
        <dbReference type="EMBL" id="KAK7851552.1"/>
    </source>
</evidence>
<dbReference type="EC" id="2.7.7.48" evidence="8"/>
<comment type="catalytic activity">
    <reaction evidence="7 8">
        <text>RNA(n) + a ribonucleoside 5'-triphosphate = RNA(n+1) + diphosphate</text>
        <dbReference type="Rhea" id="RHEA:21248"/>
        <dbReference type="Rhea" id="RHEA-COMP:14527"/>
        <dbReference type="Rhea" id="RHEA-COMP:17342"/>
        <dbReference type="ChEBI" id="CHEBI:33019"/>
        <dbReference type="ChEBI" id="CHEBI:61557"/>
        <dbReference type="ChEBI" id="CHEBI:140395"/>
        <dbReference type="EC" id="2.7.7.48"/>
    </reaction>
</comment>
<dbReference type="Pfam" id="PF26253">
    <property type="entry name" value="RdRP_head"/>
    <property type="match status" value="1"/>
</dbReference>
<keyword evidence="2 8" id="KW-0696">RNA-directed RNA polymerase</keyword>
<dbReference type="InterPro" id="IPR058752">
    <property type="entry name" value="RDRP_C_head"/>
</dbReference>
<comment type="similarity">
    <text evidence="1 8">Belongs to the RdRP family.</text>
</comment>
<dbReference type="InterPro" id="IPR007855">
    <property type="entry name" value="RDRP"/>
</dbReference>
<dbReference type="PANTHER" id="PTHR23079:SF1">
    <property type="entry name" value="RNA-DEPENDENT RNA POLYMERASE 1"/>
    <property type="match status" value="1"/>
</dbReference>
<evidence type="ECO:0000313" key="12">
    <source>
        <dbReference type="Proteomes" id="UP000237347"/>
    </source>
</evidence>
<dbReference type="InterPro" id="IPR057596">
    <property type="entry name" value="RDRP_core"/>
</dbReference>
<evidence type="ECO:0000256" key="4">
    <source>
        <dbReference type="ARBA" id="ARBA00022695"/>
    </source>
</evidence>
<dbReference type="GO" id="GO:0030422">
    <property type="term" value="P:siRNA processing"/>
    <property type="evidence" value="ECO:0007669"/>
    <property type="project" value="TreeGrafter"/>
</dbReference>
<dbReference type="AlphaFoldDB" id="A0AAW0LIV2"/>
<sequence length="483" mass="55360">MSPGENTNILKEILMCGYRPDSEPFLSMMLQTFRASKLLELRTKTRIFIPDGRAMMGSLDETRTLEYGEVFVQFSSTRFRQLQNDFSMCSGSGSDQRFVLKGKIVVAKNPCLHPGDVRVLKAINVPALHHMVDCVVFPKKDLVELLKMIVTDSYLIFIRPHTNECSGSDLDGDIYFVCWDPELLPPHQIQPMDYSPAQSLLLDHDVTIEEVQEYFTNYIVNDSLGIIANAHTAFADKEPTKAMSNPCIELAKLFSIAVDFPKTGVPAEIPHELHVKEYPDFMEKPDKPTYISDNVIGKLFREVQDITPNTSYFKSFTAEVAKRSYDSDMEVDGFEDFIDDAVYYKGNYDYKLGNMMDYYGIKTEAEILSGNIMRMGKSFTKRRDAEAITMAVKSLRKEARAWFNEKGSDLDSEAEDVYAKASAWYHVTYHYSYWGTYNEGMDRDHFLSFPWCVYDKLVHIKKEKARMAVSSLEHQFSRGLRLS</sequence>
<evidence type="ECO:0000256" key="3">
    <source>
        <dbReference type="ARBA" id="ARBA00022679"/>
    </source>
</evidence>
<keyword evidence="3 8" id="KW-0808">Transferase</keyword>
<accession>A0AAW0LIV2</accession>
<protein>
    <recommendedName>
        <fullName evidence="8">RNA-dependent RNA polymerase</fullName>
        <ecNumber evidence="8">2.7.7.48</ecNumber>
    </recommendedName>
</protein>
<proteinExistence type="inferred from homology"/>
<evidence type="ECO:0000259" key="10">
    <source>
        <dbReference type="Pfam" id="PF26253"/>
    </source>
</evidence>
<dbReference type="GO" id="GO:0003723">
    <property type="term" value="F:RNA binding"/>
    <property type="evidence" value="ECO:0007669"/>
    <property type="project" value="UniProtKB-KW"/>
</dbReference>
<dbReference type="GO" id="GO:0003968">
    <property type="term" value="F:RNA-directed RNA polymerase activity"/>
    <property type="evidence" value="ECO:0007669"/>
    <property type="project" value="UniProtKB-KW"/>
</dbReference>
<name>A0AAW0LIV2_QUESU</name>
<dbReference type="GO" id="GO:0031380">
    <property type="term" value="C:nuclear RNA-directed RNA polymerase complex"/>
    <property type="evidence" value="ECO:0007669"/>
    <property type="project" value="TreeGrafter"/>
</dbReference>
<dbReference type="PANTHER" id="PTHR23079">
    <property type="entry name" value="RNA-DEPENDENT RNA POLYMERASE"/>
    <property type="match status" value="1"/>
</dbReference>
<keyword evidence="6 8" id="KW-0943">RNA-mediated gene silencing</keyword>
<keyword evidence="4 8" id="KW-0548">Nucleotidyltransferase</keyword>
<dbReference type="EMBL" id="PKMF04000086">
    <property type="protein sequence ID" value="KAK7851552.1"/>
    <property type="molecule type" value="Genomic_DNA"/>
</dbReference>
<evidence type="ECO:0000256" key="7">
    <source>
        <dbReference type="ARBA" id="ARBA00048744"/>
    </source>
</evidence>
<evidence type="ECO:0000256" key="6">
    <source>
        <dbReference type="ARBA" id="ARBA00023158"/>
    </source>
</evidence>
<evidence type="ECO:0000256" key="5">
    <source>
        <dbReference type="ARBA" id="ARBA00022884"/>
    </source>
</evidence>
<comment type="function">
    <text evidence="8">Probably involved in the RNA silencing pathway and required for the generation of small interfering RNAs (siRNAs).</text>
</comment>
<feature type="domain" description="RDRP C-terminal head" evidence="10">
    <location>
        <begin position="324"/>
        <end position="467"/>
    </location>
</feature>
<evidence type="ECO:0000256" key="2">
    <source>
        <dbReference type="ARBA" id="ARBA00022484"/>
    </source>
</evidence>
<organism evidence="11 12">
    <name type="scientific">Quercus suber</name>
    <name type="common">Cork oak</name>
    <dbReference type="NCBI Taxonomy" id="58331"/>
    <lineage>
        <taxon>Eukaryota</taxon>
        <taxon>Viridiplantae</taxon>
        <taxon>Streptophyta</taxon>
        <taxon>Embryophyta</taxon>
        <taxon>Tracheophyta</taxon>
        <taxon>Spermatophyta</taxon>
        <taxon>Magnoliopsida</taxon>
        <taxon>eudicotyledons</taxon>
        <taxon>Gunneridae</taxon>
        <taxon>Pentapetalae</taxon>
        <taxon>rosids</taxon>
        <taxon>fabids</taxon>
        <taxon>Fagales</taxon>
        <taxon>Fagaceae</taxon>
        <taxon>Quercus</taxon>
    </lineage>
</organism>
<evidence type="ECO:0000256" key="1">
    <source>
        <dbReference type="ARBA" id="ARBA00005762"/>
    </source>
</evidence>
<gene>
    <name evidence="11" type="primary">RDR1_8</name>
    <name evidence="11" type="ORF">CFP56_041696</name>
</gene>
<comment type="caution">
    <text evidence="11">The sequence shown here is derived from an EMBL/GenBank/DDBJ whole genome shotgun (WGS) entry which is preliminary data.</text>
</comment>
<feature type="domain" description="RDRP core" evidence="9">
    <location>
        <begin position="3"/>
        <end position="303"/>
    </location>
</feature>